<keyword evidence="5" id="KW-1185">Reference proteome</keyword>
<reference evidence="4" key="2">
    <citation type="journal article" date="2023" name="Int. J. Mol. Sci.">
        <title>De Novo Assembly and Annotation of 11 Diverse Shrub Willow (Salix) Genomes Reveals Novel Gene Organization in Sex-Linked Regions.</title>
        <authorList>
            <person name="Hyden B."/>
            <person name="Feng K."/>
            <person name="Yates T.B."/>
            <person name="Jawdy S."/>
            <person name="Cereghino C."/>
            <person name="Smart L.B."/>
            <person name="Muchero W."/>
        </authorList>
    </citation>
    <scope>NUCLEOTIDE SEQUENCE</scope>
    <source>
        <tissue evidence="4">Shoot tip</tissue>
    </source>
</reference>
<evidence type="ECO:0000256" key="2">
    <source>
        <dbReference type="ARBA" id="ARBA00024341"/>
    </source>
</evidence>
<dbReference type="SUPFAM" id="SSF52540">
    <property type="entry name" value="P-loop containing nucleoside triphosphate hydrolases"/>
    <property type="match status" value="1"/>
</dbReference>
<reference evidence="4" key="1">
    <citation type="submission" date="2022-11" db="EMBL/GenBank/DDBJ databases">
        <authorList>
            <person name="Hyden B.L."/>
            <person name="Feng K."/>
            <person name="Yates T."/>
            <person name="Jawdy S."/>
            <person name="Smart L.B."/>
            <person name="Muchero W."/>
        </authorList>
    </citation>
    <scope>NUCLEOTIDE SEQUENCE</scope>
    <source>
        <tissue evidence="4">Shoot tip</tissue>
    </source>
</reference>
<gene>
    <name evidence="4" type="ORF">OIU79_017989</name>
</gene>
<evidence type="ECO:0000313" key="4">
    <source>
        <dbReference type="EMBL" id="KAJ6774705.1"/>
    </source>
</evidence>
<accession>A0A9Q1AKG0</accession>
<organism evidence="4 5">
    <name type="scientific">Salix purpurea</name>
    <name type="common">Purple osier willow</name>
    <dbReference type="NCBI Taxonomy" id="77065"/>
    <lineage>
        <taxon>Eukaryota</taxon>
        <taxon>Viridiplantae</taxon>
        <taxon>Streptophyta</taxon>
        <taxon>Embryophyta</taxon>
        <taxon>Tracheophyta</taxon>
        <taxon>Spermatophyta</taxon>
        <taxon>Magnoliopsida</taxon>
        <taxon>eudicotyledons</taxon>
        <taxon>Gunneridae</taxon>
        <taxon>Pentapetalae</taxon>
        <taxon>rosids</taxon>
        <taxon>fabids</taxon>
        <taxon>Malpighiales</taxon>
        <taxon>Salicaceae</taxon>
        <taxon>Saliceae</taxon>
        <taxon>Salix</taxon>
    </lineage>
</organism>
<dbReference type="PANTHER" id="PTHR32295">
    <property type="entry name" value="IQ-DOMAIN 5-RELATED"/>
    <property type="match status" value="1"/>
</dbReference>
<dbReference type="InterPro" id="IPR000048">
    <property type="entry name" value="IQ_motif_EF-hand-BS"/>
</dbReference>
<evidence type="ECO:0000256" key="1">
    <source>
        <dbReference type="ARBA" id="ARBA00022860"/>
    </source>
</evidence>
<dbReference type="PANTHER" id="PTHR32295:SF108">
    <property type="entry name" value="PROTEIN IQ-DOMAIN 20"/>
    <property type="match status" value="1"/>
</dbReference>
<proteinExistence type="inferred from homology"/>
<dbReference type="AlphaFoldDB" id="A0A9Q1AKG0"/>
<evidence type="ECO:0000313" key="5">
    <source>
        <dbReference type="Proteomes" id="UP001151532"/>
    </source>
</evidence>
<keyword evidence="1" id="KW-0112">Calmodulin-binding</keyword>
<dbReference type="PROSITE" id="PS50096">
    <property type="entry name" value="IQ"/>
    <property type="match status" value="2"/>
</dbReference>
<dbReference type="GO" id="GO:0005516">
    <property type="term" value="F:calmodulin binding"/>
    <property type="evidence" value="ECO:0007669"/>
    <property type="project" value="UniProtKB-KW"/>
</dbReference>
<sequence>MARKKVSRNWFNKIRRKVLRSSHHRNIILSSNPCSSPGDENDSDVTEEGDYDVLDSIASPPSKRELAMEDIAAITIQANFRGHLARRAFRALRSLVKLQALVRGVHVRKQSRIALQCMHALVRLQVSVRARQLLSQCSDN</sequence>
<dbReference type="Proteomes" id="UP001151532">
    <property type="component" value="Chromosome 5"/>
</dbReference>
<comment type="function">
    <text evidence="3">May be involved in cooperative interactions with calmodulins or calmodulin-like proteins. Recruits calmodulin proteins to microtubules, thus being a potential scaffold in cellular signaling and trafficking. May associate with nucleic acids and regulate gene expression at the transcriptional or post-transcriptional level.</text>
</comment>
<name>A0A9Q1AKG0_SALPP</name>
<comment type="similarity">
    <text evidence="2">Belongs to the IQD family.</text>
</comment>
<dbReference type="EMBL" id="JAPFFK010000002">
    <property type="protein sequence ID" value="KAJ6774705.1"/>
    <property type="molecule type" value="Genomic_DNA"/>
</dbReference>
<comment type="caution">
    <text evidence="4">The sequence shown here is derived from an EMBL/GenBank/DDBJ whole genome shotgun (WGS) entry which is preliminary data.</text>
</comment>
<dbReference type="InterPro" id="IPR027417">
    <property type="entry name" value="P-loop_NTPase"/>
</dbReference>
<protein>
    <submittedName>
        <fullName evidence="4">Uncharacterized protein</fullName>
    </submittedName>
</protein>
<dbReference type="Pfam" id="PF00612">
    <property type="entry name" value="IQ"/>
    <property type="match status" value="2"/>
</dbReference>
<dbReference type="Gene3D" id="1.20.5.190">
    <property type="match status" value="1"/>
</dbReference>
<dbReference type="SMART" id="SM00015">
    <property type="entry name" value="IQ"/>
    <property type="match status" value="2"/>
</dbReference>
<evidence type="ECO:0000256" key="3">
    <source>
        <dbReference type="ARBA" id="ARBA00045534"/>
    </source>
</evidence>
<dbReference type="OrthoDB" id="694295at2759"/>